<dbReference type="OrthoDB" id="2985014at2759"/>
<evidence type="ECO:0000256" key="5">
    <source>
        <dbReference type="SAM" id="Phobius"/>
    </source>
</evidence>
<dbReference type="SUPFAM" id="SSF103473">
    <property type="entry name" value="MFS general substrate transporter"/>
    <property type="match status" value="2"/>
</dbReference>
<evidence type="ECO:0000313" key="6">
    <source>
        <dbReference type="EMBL" id="CAH1398494.1"/>
    </source>
</evidence>
<evidence type="ECO:0000256" key="3">
    <source>
        <dbReference type="ARBA" id="ARBA00022989"/>
    </source>
</evidence>
<dbReference type="GO" id="GO:0006820">
    <property type="term" value="P:monoatomic anion transport"/>
    <property type="evidence" value="ECO:0007669"/>
    <property type="project" value="TreeGrafter"/>
</dbReference>
<dbReference type="Gene3D" id="1.20.1250.20">
    <property type="entry name" value="MFS general substrate transporter like domains"/>
    <property type="match status" value="1"/>
</dbReference>
<feature type="transmembrane region" description="Helical" evidence="5">
    <location>
        <begin position="196"/>
        <end position="216"/>
    </location>
</feature>
<comment type="subcellular location">
    <subcellularLocation>
        <location evidence="1">Membrane</location>
        <topology evidence="1">Multi-pass membrane protein</topology>
    </subcellularLocation>
</comment>
<evidence type="ECO:0008006" key="8">
    <source>
        <dbReference type="Google" id="ProtNLM"/>
    </source>
</evidence>
<evidence type="ECO:0000256" key="1">
    <source>
        <dbReference type="ARBA" id="ARBA00004141"/>
    </source>
</evidence>
<dbReference type="Proteomes" id="UP001152798">
    <property type="component" value="Chromosome 4"/>
</dbReference>
<keyword evidence="7" id="KW-1185">Reference proteome</keyword>
<keyword evidence="2 5" id="KW-0812">Transmembrane</keyword>
<feature type="transmembrane region" description="Helical" evidence="5">
    <location>
        <begin position="170"/>
        <end position="190"/>
    </location>
</feature>
<evidence type="ECO:0000256" key="4">
    <source>
        <dbReference type="ARBA" id="ARBA00023136"/>
    </source>
</evidence>
<dbReference type="InterPro" id="IPR036259">
    <property type="entry name" value="MFS_trans_sf"/>
</dbReference>
<organism evidence="6 7">
    <name type="scientific">Nezara viridula</name>
    <name type="common">Southern green stink bug</name>
    <name type="synonym">Cimex viridulus</name>
    <dbReference type="NCBI Taxonomy" id="85310"/>
    <lineage>
        <taxon>Eukaryota</taxon>
        <taxon>Metazoa</taxon>
        <taxon>Ecdysozoa</taxon>
        <taxon>Arthropoda</taxon>
        <taxon>Hexapoda</taxon>
        <taxon>Insecta</taxon>
        <taxon>Pterygota</taxon>
        <taxon>Neoptera</taxon>
        <taxon>Paraneoptera</taxon>
        <taxon>Hemiptera</taxon>
        <taxon>Heteroptera</taxon>
        <taxon>Panheteroptera</taxon>
        <taxon>Pentatomomorpha</taxon>
        <taxon>Pentatomoidea</taxon>
        <taxon>Pentatomidae</taxon>
        <taxon>Pentatominae</taxon>
        <taxon>Nezara</taxon>
    </lineage>
</organism>
<name>A0A9P0HAV8_NEZVI</name>
<feature type="transmembrane region" description="Helical" evidence="5">
    <location>
        <begin position="20"/>
        <end position="43"/>
    </location>
</feature>
<dbReference type="GO" id="GO:0022857">
    <property type="term" value="F:transmembrane transporter activity"/>
    <property type="evidence" value="ECO:0007669"/>
    <property type="project" value="InterPro"/>
</dbReference>
<dbReference type="PANTHER" id="PTHR11662">
    <property type="entry name" value="SOLUTE CARRIER FAMILY 17"/>
    <property type="match status" value="1"/>
</dbReference>
<feature type="transmembrane region" description="Helical" evidence="5">
    <location>
        <begin position="306"/>
        <end position="325"/>
    </location>
</feature>
<keyword evidence="4 5" id="KW-0472">Membrane</keyword>
<gene>
    <name evidence="6" type="ORF">NEZAVI_LOCUS8129</name>
</gene>
<keyword evidence="3 5" id="KW-1133">Transmembrane helix</keyword>
<dbReference type="GO" id="GO:0016020">
    <property type="term" value="C:membrane"/>
    <property type="evidence" value="ECO:0007669"/>
    <property type="project" value="UniProtKB-SubCell"/>
</dbReference>
<dbReference type="PANTHER" id="PTHR11662:SF399">
    <property type="entry name" value="FI19708P1-RELATED"/>
    <property type="match status" value="1"/>
</dbReference>
<accession>A0A9P0HAV8</accession>
<dbReference type="InterPro" id="IPR011701">
    <property type="entry name" value="MFS"/>
</dbReference>
<reference evidence="6" key="1">
    <citation type="submission" date="2022-01" db="EMBL/GenBank/DDBJ databases">
        <authorList>
            <person name="King R."/>
        </authorList>
    </citation>
    <scope>NUCLEOTIDE SEQUENCE</scope>
</reference>
<evidence type="ECO:0000256" key="2">
    <source>
        <dbReference type="ARBA" id="ARBA00022692"/>
    </source>
</evidence>
<sequence>MVFKVHQKCVPQRVFVCMMSFIGLTIMYMMRFSLSLTLTFIALPKRSKKSVEGSCVKPSTKNETSEHREVLFEWDEGMQGQLLGAFFYGYVLTQLPAGIISDLFGPRRVVFWSGFLTSLVTIIVGPVTNLLDWTGLFIIRILTGLFQGAFYASLHAVVAIWVPKNERGRLGTFVFVASVLPSIGLLGVSYCECNGTCAFVSLIVGMGAMGTFYPSLKVNGIDLSTNYGGTVGSTSHWLGTTAGALGPPLIAALAPDYALVYPVELTDTILIFRENRLVQQEEVNSTEVEPPDYEDFLNSTIAQYRVVMWLSFVLMTVTNIFYLLFASANVQKFNNYQPKPRA</sequence>
<dbReference type="AlphaFoldDB" id="A0A9P0HAV8"/>
<dbReference type="InterPro" id="IPR050382">
    <property type="entry name" value="MFS_Na/Anion_cotransporter"/>
</dbReference>
<evidence type="ECO:0000313" key="7">
    <source>
        <dbReference type="Proteomes" id="UP001152798"/>
    </source>
</evidence>
<feature type="transmembrane region" description="Helical" evidence="5">
    <location>
        <begin position="137"/>
        <end position="163"/>
    </location>
</feature>
<dbReference type="Pfam" id="PF07690">
    <property type="entry name" value="MFS_1"/>
    <property type="match status" value="1"/>
</dbReference>
<feature type="transmembrane region" description="Helical" evidence="5">
    <location>
        <begin position="109"/>
        <end position="131"/>
    </location>
</feature>
<dbReference type="EMBL" id="OV725080">
    <property type="protein sequence ID" value="CAH1398494.1"/>
    <property type="molecule type" value="Genomic_DNA"/>
</dbReference>
<protein>
    <recommendedName>
        <fullName evidence="8">Major facilitator superfamily (MFS) profile domain-containing protein</fullName>
    </recommendedName>
</protein>
<proteinExistence type="predicted"/>